<dbReference type="EMBL" id="JARKIB010000002">
    <property type="protein sequence ID" value="KAJ7784590.1"/>
    <property type="molecule type" value="Genomic_DNA"/>
</dbReference>
<dbReference type="InterPro" id="IPR001279">
    <property type="entry name" value="Metallo-B-lactamas"/>
</dbReference>
<comment type="caution">
    <text evidence="6">The sequence shown here is derived from an EMBL/GenBank/DDBJ whole genome shotgun (WGS) entry which is preliminary data.</text>
</comment>
<evidence type="ECO:0000313" key="7">
    <source>
        <dbReference type="Proteomes" id="UP001215598"/>
    </source>
</evidence>
<keyword evidence="4" id="KW-0862">Zinc</keyword>
<dbReference type="GO" id="GO:0016787">
    <property type="term" value="F:hydrolase activity"/>
    <property type="evidence" value="ECO:0007669"/>
    <property type="project" value="UniProtKB-KW"/>
</dbReference>
<dbReference type="CDD" id="cd07730">
    <property type="entry name" value="metallo-hydrolase-like_MBL-fold"/>
    <property type="match status" value="1"/>
</dbReference>
<dbReference type="SUPFAM" id="SSF56281">
    <property type="entry name" value="Metallo-hydrolase/oxidoreductase"/>
    <property type="match status" value="1"/>
</dbReference>
<dbReference type="InterPro" id="IPR051013">
    <property type="entry name" value="MBL_superfamily_lactonases"/>
</dbReference>
<dbReference type="Gene3D" id="3.60.15.10">
    <property type="entry name" value="Ribonuclease Z/Hydroxyacylglutathione hydrolase-like"/>
    <property type="match status" value="1"/>
</dbReference>
<keyword evidence="7" id="KW-1185">Reference proteome</keyword>
<evidence type="ECO:0000256" key="3">
    <source>
        <dbReference type="ARBA" id="ARBA00022801"/>
    </source>
</evidence>
<comment type="similarity">
    <text evidence="1">Belongs to the metallo-beta-lactamase superfamily.</text>
</comment>
<dbReference type="Proteomes" id="UP001215598">
    <property type="component" value="Unassembled WGS sequence"/>
</dbReference>
<evidence type="ECO:0000256" key="2">
    <source>
        <dbReference type="ARBA" id="ARBA00022723"/>
    </source>
</evidence>
<dbReference type="Pfam" id="PF00753">
    <property type="entry name" value="Lactamase_B"/>
    <property type="match status" value="1"/>
</dbReference>
<feature type="non-terminal residue" evidence="6">
    <location>
        <position position="361"/>
    </location>
</feature>
<sequence length="361" mass="39713">MSFHDLGIPVSDCTVSVKVYNVLQDVRAVSVPAAMFFREVIPGNETLRCPAFAFLVEHVTTDQRLLFDLGPRKDPLNAAPRMAEFVRSGLVYMPVSQDITEQLEEDAVNLSSINAAIWSHAHYDHIGDMSKFPATTKLVFGGQMDMATDEQNPKTSLLKSDLAGRELLPLHFNEANLEIGGFKALDYFGDGSFYVLDVPGHLAGHVCGLARVTPTTFVYLGGDVVHHAGMFRPTAKLHHQFPCPDELVAATRTSVATVHFPPADSAGQFNLAARMTPMLDVAEDGAYEDPSTARKSIARLADFDANPDVFILFAHDTSLLDALGPLPMYLNDWKAKGLKERVIWSFLDEGNLSFRFNEKTA</sequence>
<evidence type="ECO:0000256" key="1">
    <source>
        <dbReference type="ARBA" id="ARBA00007749"/>
    </source>
</evidence>
<feature type="domain" description="Metallo-beta-lactamase" evidence="5">
    <location>
        <begin position="50"/>
        <end position="259"/>
    </location>
</feature>
<dbReference type="SMART" id="SM00849">
    <property type="entry name" value="Lactamase_B"/>
    <property type="match status" value="1"/>
</dbReference>
<dbReference type="PANTHER" id="PTHR42978">
    <property type="entry name" value="QUORUM-QUENCHING LACTONASE YTNP-RELATED-RELATED"/>
    <property type="match status" value="1"/>
</dbReference>
<protein>
    <submittedName>
        <fullName evidence="6">Beta-lactamase-like protein</fullName>
    </submittedName>
</protein>
<accession>A0AAD7P259</accession>
<dbReference type="AlphaFoldDB" id="A0AAD7P259"/>
<gene>
    <name evidence="6" type="ORF">B0H16DRAFT_1493093</name>
</gene>
<evidence type="ECO:0000259" key="5">
    <source>
        <dbReference type="SMART" id="SM00849"/>
    </source>
</evidence>
<evidence type="ECO:0000313" key="6">
    <source>
        <dbReference type="EMBL" id="KAJ7784590.1"/>
    </source>
</evidence>
<reference evidence="6" key="1">
    <citation type="submission" date="2023-03" db="EMBL/GenBank/DDBJ databases">
        <title>Massive genome expansion in bonnet fungi (Mycena s.s.) driven by repeated elements and novel gene families across ecological guilds.</title>
        <authorList>
            <consortium name="Lawrence Berkeley National Laboratory"/>
            <person name="Harder C.B."/>
            <person name="Miyauchi S."/>
            <person name="Viragh M."/>
            <person name="Kuo A."/>
            <person name="Thoen E."/>
            <person name="Andreopoulos B."/>
            <person name="Lu D."/>
            <person name="Skrede I."/>
            <person name="Drula E."/>
            <person name="Henrissat B."/>
            <person name="Morin E."/>
            <person name="Kohler A."/>
            <person name="Barry K."/>
            <person name="LaButti K."/>
            <person name="Morin E."/>
            <person name="Salamov A."/>
            <person name="Lipzen A."/>
            <person name="Mereny Z."/>
            <person name="Hegedus B."/>
            <person name="Baldrian P."/>
            <person name="Stursova M."/>
            <person name="Weitz H."/>
            <person name="Taylor A."/>
            <person name="Grigoriev I.V."/>
            <person name="Nagy L.G."/>
            <person name="Martin F."/>
            <person name="Kauserud H."/>
        </authorList>
    </citation>
    <scope>NUCLEOTIDE SEQUENCE</scope>
    <source>
        <strain evidence="6">CBHHK182m</strain>
    </source>
</reference>
<dbReference type="GO" id="GO:0046872">
    <property type="term" value="F:metal ion binding"/>
    <property type="evidence" value="ECO:0007669"/>
    <property type="project" value="UniProtKB-KW"/>
</dbReference>
<organism evidence="6 7">
    <name type="scientific">Mycena metata</name>
    <dbReference type="NCBI Taxonomy" id="1033252"/>
    <lineage>
        <taxon>Eukaryota</taxon>
        <taxon>Fungi</taxon>
        <taxon>Dikarya</taxon>
        <taxon>Basidiomycota</taxon>
        <taxon>Agaricomycotina</taxon>
        <taxon>Agaricomycetes</taxon>
        <taxon>Agaricomycetidae</taxon>
        <taxon>Agaricales</taxon>
        <taxon>Marasmiineae</taxon>
        <taxon>Mycenaceae</taxon>
        <taxon>Mycena</taxon>
    </lineage>
</organism>
<evidence type="ECO:0000256" key="4">
    <source>
        <dbReference type="ARBA" id="ARBA00022833"/>
    </source>
</evidence>
<dbReference type="InterPro" id="IPR036866">
    <property type="entry name" value="RibonucZ/Hydroxyglut_hydro"/>
</dbReference>
<dbReference type="PANTHER" id="PTHR42978:SF5">
    <property type="entry name" value="METALLO-BETA-LACTAMASE DOMAIN-CONTAINING PROTEIN"/>
    <property type="match status" value="1"/>
</dbReference>
<keyword evidence="2" id="KW-0479">Metal-binding</keyword>
<proteinExistence type="inferred from homology"/>
<keyword evidence="3" id="KW-0378">Hydrolase</keyword>
<name>A0AAD7P259_9AGAR</name>